<dbReference type="Proteomes" id="UP000305778">
    <property type="component" value="Unassembled WGS sequence"/>
</dbReference>
<name>A0A4U0SSV9_9ACTN</name>
<accession>A0A4U0SSV9</accession>
<dbReference type="OrthoDB" id="6039651at2"/>
<organism evidence="1 2">
    <name type="scientific">Actinacidiphila oryziradicis</name>
    <dbReference type="NCBI Taxonomy" id="2571141"/>
    <lineage>
        <taxon>Bacteria</taxon>
        <taxon>Bacillati</taxon>
        <taxon>Actinomycetota</taxon>
        <taxon>Actinomycetes</taxon>
        <taxon>Kitasatosporales</taxon>
        <taxon>Streptomycetaceae</taxon>
        <taxon>Actinacidiphila</taxon>
    </lineage>
</organism>
<gene>
    <name evidence="1" type="ORF">FCI23_00830</name>
</gene>
<evidence type="ECO:0000313" key="1">
    <source>
        <dbReference type="EMBL" id="TKA13304.1"/>
    </source>
</evidence>
<comment type="caution">
    <text evidence="1">The sequence shown here is derived from an EMBL/GenBank/DDBJ whole genome shotgun (WGS) entry which is preliminary data.</text>
</comment>
<evidence type="ECO:0000313" key="2">
    <source>
        <dbReference type="Proteomes" id="UP000305778"/>
    </source>
</evidence>
<dbReference type="RefSeq" id="WP_136721464.1">
    <property type="nucleotide sequence ID" value="NZ_SUMC01000001.1"/>
</dbReference>
<dbReference type="EMBL" id="SUMC01000001">
    <property type="protein sequence ID" value="TKA13304.1"/>
    <property type="molecule type" value="Genomic_DNA"/>
</dbReference>
<keyword evidence="2" id="KW-1185">Reference proteome</keyword>
<protein>
    <submittedName>
        <fullName evidence="1">Uncharacterized protein</fullName>
    </submittedName>
</protein>
<reference evidence="1 2" key="1">
    <citation type="submission" date="2019-04" db="EMBL/GenBank/DDBJ databases">
        <title>Streptomyces oryziradicis sp. nov., a novel actinomycete isolated from rhizosphere soil of rice (Oryza sativa L.).</title>
        <authorList>
            <person name="Li C."/>
        </authorList>
    </citation>
    <scope>NUCLEOTIDE SEQUENCE [LARGE SCALE GENOMIC DNA]</scope>
    <source>
        <strain evidence="1 2">NEAU-C40</strain>
    </source>
</reference>
<sequence length="91" mass="10684">MTWEEAEYLDYLQSERHGYAWVMQHHGGLSPQEAREAALARYPYEPADAPYRGLIFHDEAWHWAMLAIHGDRYTAEHPELVDPSPDYRALE</sequence>
<proteinExistence type="predicted"/>
<dbReference type="AlphaFoldDB" id="A0A4U0SSV9"/>